<dbReference type="SUPFAM" id="SSF53187">
    <property type="entry name" value="Zn-dependent exopeptidases"/>
    <property type="match status" value="1"/>
</dbReference>
<dbReference type="Gene3D" id="3.40.630.40">
    <property type="entry name" value="Zn-dependent exopeptidases"/>
    <property type="match status" value="1"/>
</dbReference>
<feature type="chain" id="PRO_5012978925" description="N-formylglutamate amidohydrolase" evidence="1">
    <location>
        <begin position="21"/>
        <end position="305"/>
    </location>
</feature>
<evidence type="ECO:0008006" key="4">
    <source>
        <dbReference type="Google" id="ProtNLM"/>
    </source>
</evidence>
<evidence type="ECO:0000256" key="1">
    <source>
        <dbReference type="SAM" id="SignalP"/>
    </source>
</evidence>
<dbReference type="Proteomes" id="UP000190774">
    <property type="component" value="Unassembled WGS sequence"/>
</dbReference>
<accession>A0A1T4YDR8</accession>
<reference evidence="3" key="1">
    <citation type="submission" date="2017-02" db="EMBL/GenBank/DDBJ databases">
        <authorList>
            <person name="Varghese N."/>
            <person name="Submissions S."/>
        </authorList>
    </citation>
    <scope>NUCLEOTIDE SEQUENCE [LARGE SCALE GENOMIC DNA]</scope>
    <source>
        <strain evidence="3">ATCC 700200</strain>
    </source>
</reference>
<dbReference type="STRING" id="48467.SAMN02745166_02947"/>
<name>A0A1T4YDR8_9BACT</name>
<dbReference type="EMBL" id="FUYE01000009">
    <property type="protein sequence ID" value="SKA99461.1"/>
    <property type="molecule type" value="Genomic_DNA"/>
</dbReference>
<keyword evidence="1" id="KW-0732">Signal</keyword>
<dbReference type="RefSeq" id="WP_139373273.1">
    <property type="nucleotide sequence ID" value="NZ_FUYE01000009.1"/>
</dbReference>
<protein>
    <recommendedName>
        <fullName evidence="4">N-formylglutamate amidohydrolase</fullName>
    </recommendedName>
</protein>
<dbReference type="OrthoDB" id="9785394at2"/>
<keyword evidence="3" id="KW-1185">Reference proteome</keyword>
<gene>
    <name evidence="2" type="ORF">SAMN02745166_02947</name>
</gene>
<feature type="signal peptide" evidence="1">
    <location>
        <begin position="1"/>
        <end position="20"/>
    </location>
</feature>
<evidence type="ECO:0000313" key="2">
    <source>
        <dbReference type="EMBL" id="SKA99461.1"/>
    </source>
</evidence>
<sequence length="305" mass="33471">MRGKIPLRCLVLLGMWTLQAAGQTPDVSNYIESSPGTLPIILTAPHGGDLKPASLLTRRYGVTAKDSNTRELSLLIAQELEKRYGGRPHLVICRLHRSKLDCNRELTEAAQGDPTAIAAWQRFHAEAEAQEKAVIQRHGTGLTLDIHGHRHEDPRVELGYLLTSKLLNTVSDAQLDRDAHYRTLTSLRTLSGQTPHRFSDLIRGPSSLGALLEAKGFHCLPSPSKPSPGQAAYFSGAYDITAHGSRDDAGPISAIQLECPWEGVRDTPAHQRRFAQALAECLGTYFETHFQRPLSASFKSSDIGQ</sequence>
<evidence type="ECO:0000313" key="3">
    <source>
        <dbReference type="Proteomes" id="UP000190774"/>
    </source>
</evidence>
<dbReference type="AlphaFoldDB" id="A0A1T4YDR8"/>
<proteinExistence type="predicted"/>
<organism evidence="2 3">
    <name type="scientific">Prosthecobacter debontii</name>
    <dbReference type="NCBI Taxonomy" id="48467"/>
    <lineage>
        <taxon>Bacteria</taxon>
        <taxon>Pseudomonadati</taxon>
        <taxon>Verrucomicrobiota</taxon>
        <taxon>Verrucomicrobiia</taxon>
        <taxon>Verrucomicrobiales</taxon>
        <taxon>Verrucomicrobiaceae</taxon>
        <taxon>Prosthecobacter</taxon>
    </lineage>
</organism>